<protein>
    <submittedName>
        <fullName evidence="3">PadR family transcriptional regulator</fullName>
    </submittedName>
</protein>
<dbReference type="RefSeq" id="WP_272736690.1">
    <property type="nucleotide sequence ID" value="NZ_CP116942.1"/>
</dbReference>
<dbReference type="Gene3D" id="1.10.10.10">
    <property type="entry name" value="Winged helix-like DNA-binding domain superfamily/Winged helix DNA-binding domain"/>
    <property type="match status" value="1"/>
</dbReference>
<evidence type="ECO:0000256" key="1">
    <source>
        <dbReference type="SAM" id="Coils"/>
    </source>
</evidence>
<dbReference type="InterPro" id="IPR036388">
    <property type="entry name" value="WH-like_DNA-bd_sf"/>
</dbReference>
<dbReference type="EMBL" id="CP116942">
    <property type="protein sequence ID" value="WCO67168.1"/>
    <property type="molecule type" value="Genomic_DNA"/>
</dbReference>
<dbReference type="AlphaFoldDB" id="A0AAE9Y9M1"/>
<feature type="coiled-coil region" evidence="1">
    <location>
        <begin position="112"/>
        <end position="139"/>
    </location>
</feature>
<keyword evidence="1" id="KW-0175">Coiled coil</keyword>
<gene>
    <name evidence="3" type="ORF">PO878_00330</name>
</gene>
<evidence type="ECO:0000313" key="3">
    <source>
        <dbReference type="EMBL" id="WCO67168.1"/>
    </source>
</evidence>
<name>A0AAE9Y9M1_9ACTN</name>
<dbReference type="KEGG" id="ima:PO878_00330"/>
<dbReference type="PANTHER" id="PTHR43252:SF4">
    <property type="entry name" value="TRANSCRIPTIONAL REGULATORY PROTEIN"/>
    <property type="match status" value="1"/>
</dbReference>
<dbReference type="Proteomes" id="UP001216390">
    <property type="component" value="Chromosome"/>
</dbReference>
<dbReference type="InterPro" id="IPR036390">
    <property type="entry name" value="WH_DNA-bd_sf"/>
</dbReference>
<dbReference type="SUPFAM" id="SSF46785">
    <property type="entry name" value="Winged helix' DNA-binding domain"/>
    <property type="match status" value="1"/>
</dbReference>
<dbReference type="Pfam" id="PF03551">
    <property type="entry name" value="PadR"/>
    <property type="match status" value="1"/>
</dbReference>
<organism evidence="3 4">
    <name type="scientific">Iamia majanohamensis</name>
    <dbReference type="NCBI Taxonomy" id="467976"/>
    <lineage>
        <taxon>Bacteria</taxon>
        <taxon>Bacillati</taxon>
        <taxon>Actinomycetota</taxon>
        <taxon>Acidimicrobiia</taxon>
        <taxon>Acidimicrobiales</taxon>
        <taxon>Iamiaceae</taxon>
        <taxon>Iamia</taxon>
    </lineage>
</organism>
<sequence>MPPTLSTTSYSVLGLLALRDWTPYELAQQMTRTLGYVWPRAERRIYDEPKRLVAAGYATAEEGAVGRRRRTTYSITPRGREALRAWLGTTPAPASLEIEGALRVLFADQGDLEQLRGALEAVRDQAREARHDLAEMADDQVADDGGAFPERLHVNALAFRLIVEHHDLLGRWAEWALAETEGWDDATSPAETWRPAARQVFDEAREPR</sequence>
<reference evidence="3" key="1">
    <citation type="submission" date="2023-01" db="EMBL/GenBank/DDBJ databases">
        <title>The diversity of Class Acidimicrobiia in South China Sea sediment environments and the proposal of Iamia marina sp. nov., a novel species of the genus Iamia.</title>
        <authorList>
            <person name="He Y."/>
            <person name="Tian X."/>
        </authorList>
    </citation>
    <scope>NUCLEOTIDE SEQUENCE</scope>
    <source>
        <strain evidence="3">DSM 19957</strain>
    </source>
</reference>
<evidence type="ECO:0000259" key="2">
    <source>
        <dbReference type="Pfam" id="PF03551"/>
    </source>
</evidence>
<feature type="domain" description="Transcription regulator PadR N-terminal" evidence="2">
    <location>
        <begin position="12"/>
        <end position="84"/>
    </location>
</feature>
<evidence type="ECO:0000313" key="4">
    <source>
        <dbReference type="Proteomes" id="UP001216390"/>
    </source>
</evidence>
<keyword evidence="4" id="KW-1185">Reference proteome</keyword>
<accession>A0AAE9Y9M1</accession>
<dbReference type="PANTHER" id="PTHR43252">
    <property type="entry name" value="TRANSCRIPTIONAL REGULATOR YQJI"/>
    <property type="match status" value="1"/>
</dbReference>
<proteinExistence type="predicted"/>
<dbReference type="InterPro" id="IPR005149">
    <property type="entry name" value="Tscrpt_reg_PadR_N"/>
</dbReference>